<protein>
    <submittedName>
        <fullName evidence="1">Uncharacterized protein</fullName>
    </submittedName>
</protein>
<dbReference type="Proteomes" id="UP000255165">
    <property type="component" value="Unassembled WGS sequence"/>
</dbReference>
<proteinExistence type="predicted"/>
<accession>A0A370MXC6</accession>
<dbReference type="AlphaFoldDB" id="A0A370MXC6"/>
<organism evidence="1 2">
    <name type="scientific">Cupriavidus lacunae</name>
    <dbReference type="NCBI Taxonomy" id="2666307"/>
    <lineage>
        <taxon>Bacteria</taxon>
        <taxon>Pseudomonadati</taxon>
        <taxon>Pseudomonadota</taxon>
        <taxon>Betaproteobacteria</taxon>
        <taxon>Burkholderiales</taxon>
        <taxon>Burkholderiaceae</taxon>
        <taxon>Cupriavidus</taxon>
    </lineage>
</organism>
<evidence type="ECO:0000313" key="1">
    <source>
        <dbReference type="EMBL" id="RDJ97837.1"/>
    </source>
</evidence>
<dbReference type="EMBL" id="QKWJ01000170">
    <property type="protein sequence ID" value="RDJ97837.1"/>
    <property type="molecule type" value="Genomic_DNA"/>
</dbReference>
<gene>
    <name evidence="1" type="ORF">DN412_41865</name>
</gene>
<sequence length="119" mass="13659">MSIVMLTAAALVLALVLRALYLHIQVAHTELIRRDTKGALSYEVRRRVYMEMLPLHVSRYPEPREVRTRVLRLTGVVLWRKPLSIALPTESCARLEEIPAREFDGRFPPCLQLGPSRGR</sequence>
<reference evidence="2" key="1">
    <citation type="submission" date="2018-06" db="EMBL/GenBank/DDBJ databases">
        <authorList>
            <person name="Feng T."/>
            <person name="Jeon C.O."/>
        </authorList>
    </citation>
    <scope>NUCLEOTIDE SEQUENCE [LARGE SCALE GENOMIC DNA]</scope>
    <source>
        <strain evidence="2">S23</strain>
    </source>
</reference>
<name>A0A370MXC6_9BURK</name>
<keyword evidence="2" id="KW-1185">Reference proteome</keyword>
<evidence type="ECO:0000313" key="2">
    <source>
        <dbReference type="Proteomes" id="UP000255165"/>
    </source>
</evidence>
<comment type="caution">
    <text evidence="1">The sequence shown here is derived from an EMBL/GenBank/DDBJ whole genome shotgun (WGS) entry which is preliminary data.</text>
</comment>